<comment type="caution">
    <text evidence="1">The sequence shown here is derived from an EMBL/GenBank/DDBJ whole genome shotgun (WGS) entry which is preliminary data.</text>
</comment>
<feature type="non-terminal residue" evidence="1">
    <location>
        <position position="1"/>
    </location>
</feature>
<gene>
    <name evidence="1" type="ORF">CYMTET_32232</name>
</gene>
<organism evidence="1 2">
    <name type="scientific">Cymbomonas tetramitiformis</name>
    <dbReference type="NCBI Taxonomy" id="36881"/>
    <lineage>
        <taxon>Eukaryota</taxon>
        <taxon>Viridiplantae</taxon>
        <taxon>Chlorophyta</taxon>
        <taxon>Pyramimonadophyceae</taxon>
        <taxon>Pyramimonadales</taxon>
        <taxon>Pyramimonadaceae</taxon>
        <taxon>Cymbomonas</taxon>
    </lineage>
</organism>
<accession>A0AAE0FFT5</accession>
<dbReference type="Proteomes" id="UP001190700">
    <property type="component" value="Unassembled WGS sequence"/>
</dbReference>
<dbReference type="EMBL" id="LGRX02019298">
    <property type="protein sequence ID" value="KAK3258735.1"/>
    <property type="molecule type" value="Genomic_DNA"/>
</dbReference>
<sequence length="92" mass="10674">GIEPHDKALNTVYGLFLLVEMGACYHALRHLVRRQDEQFYLEDYEQQKAELTHGSPSRRRPIETDQAFALQTNHVYDTYSPLPVSVRPDSDQ</sequence>
<evidence type="ECO:0000313" key="1">
    <source>
        <dbReference type="EMBL" id="KAK3258735.1"/>
    </source>
</evidence>
<reference evidence="1 2" key="1">
    <citation type="journal article" date="2015" name="Genome Biol. Evol.">
        <title>Comparative Genomics of a Bacterivorous Green Alga Reveals Evolutionary Causalities and Consequences of Phago-Mixotrophic Mode of Nutrition.</title>
        <authorList>
            <person name="Burns J.A."/>
            <person name="Paasch A."/>
            <person name="Narechania A."/>
            <person name="Kim E."/>
        </authorList>
    </citation>
    <scope>NUCLEOTIDE SEQUENCE [LARGE SCALE GENOMIC DNA]</scope>
    <source>
        <strain evidence="1 2">PLY_AMNH</strain>
    </source>
</reference>
<dbReference type="AlphaFoldDB" id="A0AAE0FFT5"/>
<protein>
    <submittedName>
        <fullName evidence="1">Uncharacterized protein</fullName>
    </submittedName>
</protein>
<keyword evidence="2" id="KW-1185">Reference proteome</keyword>
<name>A0AAE0FFT5_9CHLO</name>
<proteinExistence type="predicted"/>
<evidence type="ECO:0000313" key="2">
    <source>
        <dbReference type="Proteomes" id="UP001190700"/>
    </source>
</evidence>